<evidence type="ECO:0000313" key="2">
    <source>
        <dbReference type="Proteomes" id="UP001596250"/>
    </source>
</evidence>
<dbReference type="Proteomes" id="UP001596250">
    <property type="component" value="Unassembled WGS sequence"/>
</dbReference>
<sequence>MAYFLPQASGYLNPIVHVRCGLHPYKERSVTLGESVLSVYVRDSLHSSGRTLFRSFLFSPLRTANGTFLDPLYRGFTEPGSALEWSEWMLELFKPGFNLPALSHLTTQHELSNPLDIWVTLPYPDPCQRSFQLGSESPLDFTQVNDRLKALVWWIDLFRFNWAHCGIQRQLRFKGFRWPMDSLLEADVELVTRLAKEIHHRSSDFIWVANYGTNYVMDWQSLGFDAVIVNPNYYGNNDLSKDWIQNAKVFAHYYRLGLQMNYGKGLIYDDLHIYEYLQAGNREPSLIGNQALVLFHFENTDLYEIAQQNPTLYLNISQCIQQLSSSKD</sequence>
<proteinExistence type="predicted"/>
<name>A0ABW1IQS0_9BACL</name>
<protein>
    <submittedName>
        <fullName evidence="1">DUF4855 domain-containing protein</fullName>
    </submittedName>
</protein>
<accession>A0ABW1IQS0</accession>
<dbReference type="RefSeq" id="WP_379894818.1">
    <property type="nucleotide sequence ID" value="NZ_CBCSCT010000041.1"/>
</dbReference>
<reference evidence="2" key="1">
    <citation type="journal article" date="2019" name="Int. J. Syst. Evol. Microbiol.">
        <title>The Global Catalogue of Microorganisms (GCM) 10K type strain sequencing project: providing services to taxonomists for standard genome sequencing and annotation.</title>
        <authorList>
            <consortium name="The Broad Institute Genomics Platform"/>
            <consortium name="The Broad Institute Genome Sequencing Center for Infectious Disease"/>
            <person name="Wu L."/>
            <person name="Ma J."/>
        </authorList>
    </citation>
    <scope>NUCLEOTIDE SEQUENCE [LARGE SCALE GENOMIC DNA]</scope>
    <source>
        <strain evidence="2">CCM 8749</strain>
    </source>
</reference>
<evidence type="ECO:0000313" key="1">
    <source>
        <dbReference type="EMBL" id="MFC5987439.1"/>
    </source>
</evidence>
<dbReference type="InterPro" id="IPR032329">
    <property type="entry name" value="DUF4855"/>
</dbReference>
<dbReference type="Pfam" id="PF16147">
    <property type="entry name" value="DUF4855"/>
    <property type="match status" value="1"/>
</dbReference>
<organism evidence="1 2">
    <name type="scientific">Marinicrinis lubricantis</name>
    <dbReference type="NCBI Taxonomy" id="2086470"/>
    <lineage>
        <taxon>Bacteria</taxon>
        <taxon>Bacillati</taxon>
        <taxon>Bacillota</taxon>
        <taxon>Bacilli</taxon>
        <taxon>Bacillales</taxon>
        <taxon>Paenibacillaceae</taxon>
    </lineage>
</organism>
<keyword evidence="2" id="KW-1185">Reference proteome</keyword>
<comment type="caution">
    <text evidence="1">The sequence shown here is derived from an EMBL/GenBank/DDBJ whole genome shotgun (WGS) entry which is preliminary data.</text>
</comment>
<gene>
    <name evidence="1" type="ORF">ACFPXP_13600</name>
</gene>
<dbReference type="EMBL" id="JBHSQV010000162">
    <property type="protein sequence ID" value="MFC5987439.1"/>
    <property type="molecule type" value="Genomic_DNA"/>
</dbReference>